<keyword evidence="5 6" id="KW-0472">Membrane</keyword>
<evidence type="ECO:0000256" key="2">
    <source>
        <dbReference type="ARBA" id="ARBA00022475"/>
    </source>
</evidence>
<dbReference type="GO" id="GO:0005886">
    <property type="term" value="C:plasma membrane"/>
    <property type="evidence" value="ECO:0007669"/>
    <property type="project" value="UniProtKB-SubCell"/>
</dbReference>
<feature type="transmembrane region" description="Helical" evidence="6">
    <location>
        <begin position="84"/>
        <end position="110"/>
    </location>
</feature>
<dbReference type="AlphaFoldDB" id="A0A3B0UCP7"/>
<dbReference type="EMBL" id="UOET01000279">
    <property type="protein sequence ID" value="VAW28725.1"/>
    <property type="molecule type" value="Genomic_DNA"/>
</dbReference>
<evidence type="ECO:0008006" key="8">
    <source>
        <dbReference type="Google" id="ProtNLM"/>
    </source>
</evidence>
<keyword evidence="4 6" id="KW-1133">Transmembrane helix</keyword>
<name>A0A3B0UCP7_9ZZZZ</name>
<organism evidence="7">
    <name type="scientific">hydrothermal vent metagenome</name>
    <dbReference type="NCBI Taxonomy" id="652676"/>
    <lineage>
        <taxon>unclassified sequences</taxon>
        <taxon>metagenomes</taxon>
        <taxon>ecological metagenomes</taxon>
    </lineage>
</organism>
<dbReference type="PANTHER" id="PTHR37693:SF1">
    <property type="entry name" value="INTEGRAL MEMBRANE PROTEIN"/>
    <property type="match status" value="1"/>
</dbReference>
<evidence type="ECO:0000256" key="4">
    <source>
        <dbReference type="ARBA" id="ARBA00022989"/>
    </source>
</evidence>
<evidence type="ECO:0000256" key="1">
    <source>
        <dbReference type="ARBA" id="ARBA00004651"/>
    </source>
</evidence>
<dbReference type="Pfam" id="PF03706">
    <property type="entry name" value="LPG_synthase_TM"/>
    <property type="match status" value="1"/>
</dbReference>
<feature type="transmembrane region" description="Helical" evidence="6">
    <location>
        <begin position="228"/>
        <end position="248"/>
    </location>
</feature>
<accession>A0A3B0UCP7</accession>
<keyword evidence="3 6" id="KW-0812">Transmembrane</keyword>
<dbReference type="NCBIfam" id="TIGR00374">
    <property type="entry name" value="flippase-like domain"/>
    <property type="match status" value="1"/>
</dbReference>
<feature type="transmembrane region" description="Helical" evidence="6">
    <location>
        <begin position="157"/>
        <end position="182"/>
    </location>
</feature>
<proteinExistence type="predicted"/>
<evidence type="ECO:0000256" key="5">
    <source>
        <dbReference type="ARBA" id="ARBA00023136"/>
    </source>
</evidence>
<keyword evidence="2" id="KW-1003">Cell membrane</keyword>
<reference evidence="7" key="1">
    <citation type="submission" date="2018-06" db="EMBL/GenBank/DDBJ databases">
        <authorList>
            <person name="Zhirakovskaya E."/>
        </authorList>
    </citation>
    <scope>NUCLEOTIDE SEQUENCE</scope>
</reference>
<feature type="transmembrane region" description="Helical" evidence="6">
    <location>
        <begin position="42"/>
        <end position="63"/>
    </location>
</feature>
<feature type="transmembrane region" description="Helical" evidence="6">
    <location>
        <begin position="322"/>
        <end position="341"/>
    </location>
</feature>
<dbReference type="PANTHER" id="PTHR37693">
    <property type="entry name" value="PHOSPHATIDYLGLYCEROL LYSYLTRANSFERASE"/>
    <property type="match status" value="1"/>
</dbReference>
<feature type="transmembrane region" description="Helical" evidence="6">
    <location>
        <begin position="122"/>
        <end position="145"/>
    </location>
</feature>
<protein>
    <recommendedName>
        <fullName evidence="8">Integral membrane protein</fullName>
    </recommendedName>
</protein>
<evidence type="ECO:0000313" key="7">
    <source>
        <dbReference type="EMBL" id="VAW28725.1"/>
    </source>
</evidence>
<gene>
    <name evidence="7" type="ORF">MNBD_BACTEROID07-1121</name>
</gene>
<evidence type="ECO:0000256" key="6">
    <source>
        <dbReference type="SAM" id="Phobius"/>
    </source>
</evidence>
<dbReference type="InterPro" id="IPR022791">
    <property type="entry name" value="L-PG_synthase/AglD"/>
</dbReference>
<evidence type="ECO:0000256" key="3">
    <source>
        <dbReference type="ARBA" id="ARBA00022692"/>
    </source>
</evidence>
<sequence>MDKIINSLRPSRIIIPILIGIGVSGWLLYRNFNAEAFSFVEFTWHTLLFLVIAFSMMFVRDVAYMYRLIVLTDSRISWKQAFNVIMLWEFSSAVSPSVVGGTAPAIFFLYKEGLSGGESTAVVLTAIFLDEVFFILSVPLVYLFYGNNIFPPEAHFYSEIIYGFYIGFGIIFVYTLFLAYALFVNPHLFKLFISWIFLFPLLKKWRMGARKWANQLIQTSKIIKKKPFIYWFKSGLATIISWTGRYWVVNFLFMAFFEQSKNFYDQFLIYGRQLSMWIILLVSPTPGGSGIAEYIFTNFLGDLIPNKAWITTLAIFWRLISYYPYLFAGVIILPIWIRHIYKKSKKYKVVK</sequence>
<feature type="transmembrane region" description="Helical" evidence="6">
    <location>
        <begin position="12"/>
        <end position="30"/>
    </location>
</feature>
<comment type="subcellular location">
    <subcellularLocation>
        <location evidence="1">Cell membrane</location>
        <topology evidence="1">Multi-pass membrane protein</topology>
    </subcellularLocation>
</comment>